<protein>
    <submittedName>
        <fullName evidence="1">Uncharacterized protein</fullName>
    </submittedName>
</protein>
<evidence type="ECO:0000313" key="2">
    <source>
        <dbReference type="Proteomes" id="UP000299084"/>
    </source>
</evidence>
<gene>
    <name evidence="1" type="ORF">Cadr_000006718</name>
</gene>
<dbReference type="AlphaFoldDB" id="A0A5N4E655"/>
<accession>A0A5N4E655</accession>
<sequence>MPYHDNEGLGCKGAGAGQGRDLGVLSTQAPNKPETRSWSLEEKRQLYYFPGQRGLTAGQCLQNCEPTLGRGSVCARALGTGPCPLAERQGFEKTHREMAEDHDSIGVCGASVDSAQRPTSCPRDREERSREEKGACPSNCFLPYDHITWVGAGLRGGKGAHVSPTFRCSRKLPEQKGFLEGLRAGLTKDLPALDRAYSEVARSSCDPCCSCCTSGKWRVFPVPSTGRRGGCPHFPETREKNWHVKGSSWENLTRVPGRIPTACRGNLEAGRGLEWECVGLVYDVRAMGCLHLPRLACQGWMGFPWTKWMLRGLIGSQQVAHPSCPGIVQHRGPSGPQCGTPVTSQGIAGEGRSTGYVRVALFSCASFQFLLGEGGRLGKEDNQALSLSLSLCYTQASLWELFPSDAVQGHRREMIQSSLKRVFPQHPMRLVNRLERDGGTGNGVQGDEWEERGAMGWGEPEVCLGVSVTWPGGGR</sequence>
<organism evidence="1 2">
    <name type="scientific">Camelus dromedarius</name>
    <name type="common">Dromedary</name>
    <name type="synonym">Arabian camel</name>
    <dbReference type="NCBI Taxonomy" id="9838"/>
    <lineage>
        <taxon>Eukaryota</taxon>
        <taxon>Metazoa</taxon>
        <taxon>Chordata</taxon>
        <taxon>Craniata</taxon>
        <taxon>Vertebrata</taxon>
        <taxon>Euteleostomi</taxon>
        <taxon>Mammalia</taxon>
        <taxon>Eutheria</taxon>
        <taxon>Laurasiatheria</taxon>
        <taxon>Artiodactyla</taxon>
        <taxon>Tylopoda</taxon>
        <taxon>Camelidae</taxon>
        <taxon>Camelus</taxon>
    </lineage>
</organism>
<name>A0A5N4E655_CAMDR</name>
<reference evidence="1 2" key="1">
    <citation type="journal article" date="2019" name="Mol. Ecol. Resour.">
        <title>Improving Illumina assemblies with Hi-C and long reads: an example with the North African dromedary.</title>
        <authorList>
            <person name="Elbers J.P."/>
            <person name="Rogers M.F."/>
            <person name="Perelman P.L."/>
            <person name="Proskuryakova A.A."/>
            <person name="Serdyukova N.A."/>
            <person name="Johnson W.E."/>
            <person name="Horin P."/>
            <person name="Corander J."/>
            <person name="Murphy D."/>
            <person name="Burger P.A."/>
        </authorList>
    </citation>
    <scope>NUCLEOTIDE SEQUENCE [LARGE SCALE GENOMIC DNA]</scope>
    <source>
        <strain evidence="1">Drom800</strain>
        <tissue evidence="1">Blood</tissue>
    </source>
</reference>
<dbReference type="EMBL" id="JWIN03000005">
    <property type="protein sequence ID" value="KAB1278968.1"/>
    <property type="molecule type" value="Genomic_DNA"/>
</dbReference>
<proteinExistence type="predicted"/>
<comment type="caution">
    <text evidence="1">The sequence shown here is derived from an EMBL/GenBank/DDBJ whole genome shotgun (WGS) entry which is preliminary data.</text>
</comment>
<dbReference type="Proteomes" id="UP000299084">
    <property type="component" value="Unassembled WGS sequence"/>
</dbReference>
<evidence type="ECO:0000313" key="1">
    <source>
        <dbReference type="EMBL" id="KAB1278968.1"/>
    </source>
</evidence>
<keyword evidence="2" id="KW-1185">Reference proteome</keyword>